<dbReference type="EMBL" id="WBUI01000009">
    <property type="protein sequence ID" value="KAB2932350.1"/>
    <property type="molecule type" value="Genomic_DNA"/>
</dbReference>
<sequence>MTEYDPFPAGRYTKPVSISAQAVKAAAQRLAEFPAILRDETQSLNDEQWRTKTLPGIWTIKQIVHHLADSHMNGMIRTKMALTEENPTIKPYDEGRWALLPDIDLPASVSLDLLDGIHRRWSHLFLHLDETQLNRSYYHPGDRATVRVAEQLFMYVHHGNHHLGFIRQLIKAKNW</sequence>
<dbReference type="AlphaFoldDB" id="A0A833H195"/>
<evidence type="ECO:0000313" key="3">
    <source>
        <dbReference type="Proteomes" id="UP000460298"/>
    </source>
</evidence>
<proteinExistence type="predicted"/>
<gene>
    <name evidence="2" type="ORF">F9K24_10505</name>
</gene>
<dbReference type="InterPro" id="IPR034660">
    <property type="entry name" value="DinB/YfiT-like"/>
</dbReference>
<comment type="caution">
    <text evidence="2">The sequence shown here is derived from an EMBL/GenBank/DDBJ whole genome shotgun (WGS) entry which is preliminary data.</text>
</comment>
<protein>
    <submittedName>
        <fullName evidence="2">Putative metal-dependent hydrolase</fullName>
    </submittedName>
</protein>
<evidence type="ECO:0000313" key="2">
    <source>
        <dbReference type="EMBL" id="KAB2932350.1"/>
    </source>
</evidence>
<keyword evidence="2" id="KW-0378">Hydrolase</keyword>
<organism evidence="2 3">
    <name type="scientific">Leptonema illini</name>
    <dbReference type="NCBI Taxonomy" id="183"/>
    <lineage>
        <taxon>Bacteria</taxon>
        <taxon>Pseudomonadati</taxon>
        <taxon>Spirochaetota</taxon>
        <taxon>Spirochaetia</taxon>
        <taxon>Leptospirales</taxon>
        <taxon>Leptospiraceae</taxon>
        <taxon>Leptonema</taxon>
    </lineage>
</organism>
<dbReference type="NCBIfam" id="NF009807">
    <property type="entry name" value="PRK13291.1"/>
    <property type="match status" value="1"/>
</dbReference>
<dbReference type="SUPFAM" id="SSF109854">
    <property type="entry name" value="DinB/YfiT-like putative metalloenzymes"/>
    <property type="match status" value="1"/>
</dbReference>
<accession>A0A833H195</accession>
<feature type="domain" description="DinB-like" evidence="1">
    <location>
        <begin position="34"/>
        <end position="166"/>
    </location>
</feature>
<dbReference type="Proteomes" id="UP000460298">
    <property type="component" value="Unassembled WGS sequence"/>
</dbReference>
<name>A0A833H195_9LEPT</name>
<dbReference type="Gene3D" id="1.20.120.450">
    <property type="entry name" value="dinb family like domain"/>
    <property type="match status" value="1"/>
</dbReference>
<dbReference type="Pfam" id="PF12867">
    <property type="entry name" value="DinB_2"/>
    <property type="match status" value="1"/>
</dbReference>
<reference evidence="2 3" key="1">
    <citation type="submission" date="2019-10" db="EMBL/GenBank/DDBJ databases">
        <title>Extracellular Electron Transfer in a Candidatus Methanoperedens spp. Enrichment Culture.</title>
        <authorList>
            <person name="Berger S."/>
            <person name="Rangel Shaw D."/>
            <person name="Berben T."/>
            <person name="In 'T Zandt M."/>
            <person name="Frank J."/>
            <person name="Reimann J."/>
            <person name="Jetten M.S.M."/>
            <person name="Welte C.U."/>
        </authorList>
    </citation>
    <scope>NUCLEOTIDE SEQUENCE [LARGE SCALE GENOMIC DNA]</scope>
    <source>
        <strain evidence="2">SB12</strain>
    </source>
</reference>
<evidence type="ECO:0000259" key="1">
    <source>
        <dbReference type="Pfam" id="PF12867"/>
    </source>
</evidence>
<dbReference type="InterPro" id="IPR024775">
    <property type="entry name" value="DinB-like"/>
</dbReference>
<dbReference type="GO" id="GO:0016787">
    <property type="term" value="F:hydrolase activity"/>
    <property type="evidence" value="ECO:0007669"/>
    <property type="project" value="UniProtKB-KW"/>
</dbReference>